<name>A0ABX1G052_9MICC</name>
<organism evidence="1 2">
    <name type="scientific">Paeniglutamicibacter terrestris</name>
    <dbReference type="NCBI Taxonomy" id="2723403"/>
    <lineage>
        <taxon>Bacteria</taxon>
        <taxon>Bacillati</taxon>
        <taxon>Actinomycetota</taxon>
        <taxon>Actinomycetes</taxon>
        <taxon>Micrococcales</taxon>
        <taxon>Micrococcaceae</taxon>
        <taxon>Paeniglutamicibacter</taxon>
    </lineage>
</organism>
<dbReference type="CDD" id="cd18873">
    <property type="entry name" value="NUDIX_NadM_like"/>
    <property type="match status" value="1"/>
</dbReference>
<dbReference type="SUPFAM" id="SSF55811">
    <property type="entry name" value="Nudix"/>
    <property type="match status" value="1"/>
</dbReference>
<dbReference type="EMBL" id="JAAWVT010000001">
    <property type="protein sequence ID" value="NKG19603.1"/>
    <property type="molecule type" value="Genomic_DNA"/>
</dbReference>
<gene>
    <name evidence="1" type="ORF">HED64_02630</name>
</gene>
<dbReference type="Gene3D" id="3.90.79.10">
    <property type="entry name" value="Nucleoside Triphosphate Pyrophosphohydrolase"/>
    <property type="match status" value="1"/>
</dbReference>
<proteinExistence type="predicted"/>
<sequence>MFRQESEGVVRSRAIEEPAKQQDFGNIVLMPNQPLVSIDAVPMIMHEDSLHVVLGVRENDPFAGQASLPGVLLNAHERVSEAVLRALLSKAGVQESQILSTVDVGVFDDFERDERGPTLSITRMVILDGTSVLADPRVRLVRLNTLPQLPFDHASIVAVAAGVLLDALWVNMAATRALLGPSFNTAAVIARQKELALAAGRAVPESANVGRSLQANNLLQRVPGPTPTGGRGRPPALWEWVGEKRF</sequence>
<dbReference type="RefSeq" id="WP_168150536.1">
    <property type="nucleotide sequence ID" value="NZ_JAAWVT010000001.1"/>
</dbReference>
<dbReference type="GO" id="GO:0016787">
    <property type="term" value="F:hydrolase activity"/>
    <property type="evidence" value="ECO:0007669"/>
    <property type="project" value="UniProtKB-KW"/>
</dbReference>
<dbReference type="InterPro" id="IPR015797">
    <property type="entry name" value="NUDIX_hydrolase-like_dom_sf"/>
</dbReference>
<keyword evidence="2" id="KW-1185">Reference proteome</keyword>
<comment type="caution">
    <text evidence="1">The sequence shown here is derived from an EMBL/GenBank/DDBJ whole genome shotgun (WGS) entry which is preliminary data.</text>
</comment>
<dbReference type="Proteomes" id="UP000746595">
    <property type="component" value="Unassembled WGS sequence"/>
</dbReference>
<protein>
    <submittedName>
        <fullName evidence="1">NUDIX hydrolase</fullName>
    </submittedName>
</protein>
<accession>A0ABX1G052</accession>
<evidence type="ECO:0000313" key="2">
    <source>
        <dbReference type="Proteomes" id="UP000746595"/>
    </source>
</evidence>
<keyword evidence="1" id="KW-0378">Hydrolase</keyword>
<evidence type="ECO:0000313" key="1">
    <source>
        <dbReference type="EMBL" id="NKG19603.1"/>
    </source>
</evidence>
<reference evidence="1 2" key="1">
    <citation type="submission" date="2020-04" db="EMBL/GenBank/DDBJ databases">
        <title>Paeniglutamicibacter sp. ANT13_2, a novel actinomycete isolated from sediment in Antarctica.</title>
        <authorList>
            <person name="Sakdapetsiri C."/>
            <person name="Pinyakong O."/>
        </authorList>
    </citation>
    <scope>NUCLEOTIDE SEQUENCE [LARGE SCALE GENOMIC DNA]</scope>
    <source>
        <strain evidence="1 2">ANT13_2</strain>
    </source>
</reference>